<gene>
    <name evidence="5" type="ORF">ABHF33_08340</name>
</gene>
<evidence type="ECO:0000313" key="5">
    <source>
        <dbReference type="EMBL" id="XBM02260.1"/>
    </source>
</evidence>
<reference evidence="5" key="1">
    <citation type="submission" date="2024-05" db="EMBL/GenBank/DDBJ databases">
        <authorList>
            <person name="Yang L."/>
            <person name="Pan L."/>
        </authorList>
    </citation>
    <scope>NUCLEOTIDE SEQUENCE</scope>
    <source>
        <strain evidence="5">FCG-7</strain>
    </source>
</reference>
<dbReference type="CDD" id="cd02440">
    <property type="entry name" value="AdoMet_MTases"/>
    <property type="match status" value="1"/>
</dbReference>
<protein>
    <submittedName>
        <fullName evidence="5">Class I SAM-dependent methyltransferase</fullName>
    </submittedName>
</protein>
<dbReference type="SUPFAM" id="SSF53335">
    <property type="entry name" value="S-adenosyl-L-methionine-dependent methyltransferases"/>
    <property type="match status" value="1"/>
</dbReference>
<dbReference type="KEGG" id="cmav:ABHF33_08340"/>
<dbReference type="EMBL" id="CP157355">
    <property type="protein sequence ID" value="XBM02260.1"/>
    <property type="molecule type" value="Genomic_DNA"/>
</dbReference>
<dbReference type="PANTHER" id="PTHR44942">
    <property type="entry name" value="METHYLTRANSF_11 DOMAIN-CONTAINING PROTEIN"/>
    <property type="match status" value="1"/>
</dbReference>
<dbReference type="RefSeq" id="WP_348946534.1">
    <property type="nucleotide sequence ID" value="NZ_CP157355.1"/>
</dbReference>
<dbReference type="InterPro" id="IPR029063">
    <property type="entry name" value="SAM-dependent_MTases_sf"/>
</dbReference>
<dbReference type="InterPro" id="IPR013216">
    <property type="entry name" value="Methyltransf_11"/>
</dbReference>
<dbReference type="Pfam" id="PF08241">
    <property type="entry name" value="Methyltransf_11"/>
    <property type="match status" value="1"/>
</dbReference>
<name>A0AAU7FDZ3_9NEIS</name>
<comment type="similarity">
    <text evidence="1">Belongs to the methyltransferase superfamily.</text>
</comment>
<dbReference type="GO" id="GO:0032259">
    <property type="term" value="P:methylation"/>
    <property type="evidence" value="ECO:0007669"/>
    <property type="project" value="UniProtKB-KW"/>
</dbReference>
<dbReference type="GO" id="GO:0008757">
    <property type="term" value="F:S-adenosylmethionine-dependent methyltransferase activity"/>
    <property type="evidence" value="ECO:0007669"/>
    <property type="project" value="InterPro"/>
</dbReference>
<organism evidence="5">
    <name type="scientific">Chitinibacter mangrovi</name>
    <dbReference type="NCBI Taxonomy" id="3153927"/>
    <lineage>
        <taxon>Bacteria</taxon>
        <taxon>Pseudomonadati</taxon>
        <taxon>Pseudomonadota</taxon>
        <taxon>Betaproteobacteria</taxon>
        <taxon>Neisseriales</taxon>
        <taxon>Chitinibacteraceae</taxon>
        <taxon>Chitinibacter</taxon>
    </lineage>
</organism>
<keyword evidence="2 5" id="KW-0489">Methyltransferase</keyword>
<dbReference type="PANTHER" id="PTHR44942:SF4">
    <property type="entry name" value="METHYLTRANSFERASE TYPE 11 DOMAIN-CONTAINING PROTEIN"/>
    <property type="match status" value="1"/>
</dbReference>
<feature type="domain" description="Methyltransferase type 11" evidence="4">
    <location>
        <begin position="40"/>
        <end position="134"/>
    </location>
</feature>
<evidence type="ECO:0000256" key="1">
    <source>
        <dbReference type="ARBA" id="ARBA00008361"/>
    </source>
</evidence>
<sequence length="254" mass="27305">MKVDFGKTAQDYRQHRAGFPEAFFARAAALGVGLAGQQMLDVGTGTGTLARGFALRGAQVTALDPAAPLLEQARSLDEQAGVQIAYHEGTAEALPFGDESFDVLSAGQCWHWFDRAKAAQEAYRVLRRGGVMAIAHFDWLPLSGNVVEATEQLILQHNPGWQGAGGTGIHATHFADLAQAGFVGLESFSFDVPVSYSHEAWRGRIRASAGVAASLSPAAVAVFDQELAALLARDFHDDPLCIPHRVLMVYARKY</sequence>
<dbReference type="InterPro" id="IPR051052">
    <property type="entry name" value="Diverse_substrate_MTase"/>
</dbReference>
<accession>A0AAU7FDZ3</accession>
<keyword evidence="3" id="KW-0808">Transferase</keyword>
<dbReference type="Gene3D" id="3.40.50.150">
    <property type="entry name" value="Vaccinia Virus protein VP39"/>
    <property type="match status" value="1"/>
</dbReference>
<evidence type="ECO:0000256" key="2">
    <source>
        <dbReference type="ARBA" id="ARBA00022603"/>
    </source>
</evidence>
<dbReference type="AlphaFoldDB" id="A0AAU7FDZ3"/>
<evidence type="ECO:0000256" key="3">
    <source>
        <dbReference type="ARBA" id="ARBA00022679"/>
    </source>
</evidence>
<evidence type="ECO:0000259" key="4">
    <source>
        <dbReference type="Pfam" id="PF08241"/>
    </source>
</evidence>
<proteinExistence type="inferred from homology"/>